<dbReference type="EMBL" id="NGKC01000024">
    <property type="protein sequence ID" value="RSU09054.1"/>
    <property type="molecule type" value="Genomic_DNA"/>
</dbReference>
<accession>A0A430AMC2</accession>
<gene>
    <name evidence="2" type="ORF">CBF27_13660</name>
    <name evidence="1" type="ORF">CBF27_13970</name>
</gene>
<reference evidence="2 3" key="1">
    <citation type="submission" date="2017-05" db="EMBL/GenBank/DDBJ databases">
        <title>Vagococcus spp. assemblies.</title>
        <authorList>
            <person name="Gulvik C.A."/>
        </authorList>
    </citation>
    <scope>NUCLEOTIDE SEQUENCE [LARGE SCALE GENOMIC DNA]</scope>
    <source>
        <strain evidence="2 3">LMG 24798</strain>
    </source>
</reference>
<protein>
    <submittedName>
        <fullName evidence="2">Uncharacterized protein</fullName>
    </submittedName>
</protein>
<proteinExistence type="predicted"/>
<sequence length="64" mass="7308">MHKQNEIIPIQLIEEVKSADKKTPRPARLAVRLRHKDGSEVLIYNGINQYILQAVLKELNTDAS</sequence>
<evidence type="ECO:0000313" key="3">
    <source>
        <dbReference type="Proteomes" id="UP000286773"/>
    </source>
</evidence>
<dbReference type="RefSeq" id="WP_126815264.1">
    <property type="nucleotide sequence ID" value="NZ_NGKC01000024.1"/>
</dbReference>
<name>A0A430AMC2_9ENTE</name>
<comment type="caution">
    <text evidence="2">The sequence shown here is derived from an EMBL/GenBank/DDBJ whole genome shotgun (WGS) entry which is preliminary data.</text>
</comment>
<dbReference type="AlphaFoldDB" id="A0A430AMC2"/>
<keyword evidence="3" id="KW-1185">Reference proteome</keyword>
<evidence type="ECO:0000313" key="1">
    <source>
        <dbReference type="EMBL" id="RSU07658.1"/>
    </source>
</evidence>
<evidence type="ECO:0000313" key="2">
    <source>
        <dbReference type="EMBL" id="RSU09054.1"/>
    </source>
</evidence>
<organism evidence="2 3">
    <name type="scientific">Vagococcus acidifermentans</name>
    <dbReference type="NCBI Taxonomy" id="564710"/>
    <lineage>
        <taxon>Bacteria</taxon>
        <taxon>Bacillati</taxon>
        <taxon>Bacillota</taxon>
        <taxon>Bacilli</taxon>
        <taxon>Lactobacillales</taxon>
        <taxon>Enterococcaceae</taxon>
        <taxon>Vagococcus</taxon>
    </lineage>
</organism>
<dbReference type="OrthoDB" id="2304059at2"/>
<dbReference type="EMBL" id="NGKC01000039">
    <property type="protein sequence ID" value="RSU07658.1"/>
    <property type="molecule type" value="Genomic_DNA"/>
</dbReference>
<dbReference type="Proteomes" id="UP000286773">
    <property type="component" value="Unassembled WGS sequence"/>
</dbReference>